<keyword evidence="9" id="KW-1133">Transmembrane helix</keyword>
<dbReference type="AlphaFoldDB" id="A0ABD1G512"/>
<dbReference type="SUPFAM" id="SSF49899">
    <property type="entry name" value="Concanavalin A-like lectins/glucanases"/>
    <property type="match status" value="1"/>
</dbReference>
<evidence type="ECO:0000313" key="16">
    <source>
        <dbReference type="Proteomes" id="UP001567538"/>
    </source>
</evidence>
<dbReference type="PANTHER" id="PTHR11214:SF3">
    <property type="entry name" value="BETA-1,3-GALACTOSYLTRANSFERASE 6"/>
    <property type="match status" value="1"/>
</dbReference>
<accession>A0ABD1G512</accession>
<dbReference type="InterPro" id="IPR001079">
    <property type="entry name" value="Galectin_CRD"/>
</dbReference>
<evidence type="ECO:0000256" key="2">
    <source>
        <dbReference type="ARBA" id="ARBA00004323"/>
    </source>
</evidence>
<organism evidence="15 16">
    <name type="scientific">Salvia divinorum</name>
    <name type="common">Maria pastora</name>
    <name type="synonym">Diviner's sage</name>
    <dbReference type="NCBI Taxonomy" id="28513"/>
    <lineage>
        <taxon>Eukaryota</taxon>
        <taxon>Viridiplantae</taxon>
        <taxon>Streptophyta</taxon>
        <taxon>Embryophyta</taxon>
        <taxon>Tracheophyta</taxon>
        <taxon>Spermatophyta</taxon>
        <taxon>Magnoliopsida</taxon>
        <taxon>eudicotyledons</taxon>
        <taxon>Gunneridae</taxon>
        <taxon>Pentapetalae</taxon>
        <taxon>asterids</taxon>
        <taxon>lamiids</taxon>
        <taxon>Lamiales</taxon>
        <taxon>Lamiaceae</taxon>
        <taxon>Nepetoideae</taxon>
        <taxon>Mentheae</taxon>
        <taxon>Salviinae</taxon>
        <taxon>Salvia</taxon>
        <taxon>Salvia subgen. Calosphace</taxon>
    </lineage>
</organism>
<proteinExistence type="inferred from homology"/>
<keyword evidence="5" id="KW-0328">Glycosyltransferase</keyword>
<reference evidence="15 16" key="1">
    <citation type="submission" date="2024-06" db="EMBL/GenBank/DDBJ databases">
        <title>A chromosome level genome sequence of Diviner's sage (Salvia divinorum).</title>
        <authorList>
            <person name="Ford S.A."/>
            <person name="Ro D.-K."/>
            <person name="Ness R.W."/>
            <person name="Phillips M.A."/>
        </authorList>
    </citation>
    <scope>NUCLEOTIDE SEQUENCE [LARGE SCALE GENOMIC DNA]</scope>
    <source>
        <strain evidence="15">SAF-2024a</strain>
        <tissue evidence="15">Leaf</tissue>
    </source>
</reference>
<feature type="region of interest" description="Disordered" evidence="13">
    <location>
        <begin position="43"/>
        <end position="67"/>
    </location>
</feature>
<dbReference type="Pfam" id="PF01762">
    <property type="entry name" value="Galactosyl_T"/>
    <property type="match status" value="1"/>
</dbReference>
<dbReference type="InterPro" id="IPR013320">
    <property type="entry name" value="ConA-like_dom_sf"/>
</dbReference>
<comment type="similarity">
    <text evidence="4">Belongs to the glycosyltransferase 31 family.</text>
</comment>
<evidence type="ECO:0000256" key="13">
    <source>
        <dbReference type="SAM" id="MobiDB-lite"/>
    </source>
</evidence>
<dbReference type="Proteomes" id="UP001567538">
    <property type="component" value="Unassembled WGS sequence"/>
</dbReference>
<keyword evidence="10" id="KW-0333">Golgi apparatus</keyword>
<gene>
    <name evidence="15" type="ORF">AAHA92_27816</name>
</gene>
<evidence type="ECO:0000256" key="1">
    <source>
        <dbReference type="ARBA" id="ARBA00001936"/>
    </source>
</evidence>
<dbReference type="GO" id="GO:1901137">
    <property type="term" value="P:carbohydrate derivative biosynthetic process"/>
    <property type="evidence" value="ECO:0007669"/>
    <property type="project" value="UniProtKB-ARBA"/>
</dbReference>
<name>A0ABD1G512_SALDI</name>
<comment type="caution">
    <text evidence="15">The sequence shown here is derived from an EMBL/GenBank/DDBJ whole genome shotgun (WGS) entry which is preliminary data.</text>
</comment>
<feature type="domain" description="Galectin" evidence="14">
    <location>
        <begin position="161"/>
        <end position="354"/>
    </location>
</feature>
<sequence>MKKWTGGVLIVALALILFLSYTLIGKPEPSKKQSAAYDFFNPKPAKEEDPDLNANANNGGIESTRPKPQLGYLQELEDLYSLSKNLSLEGPSAMLAWGRMKFLFPRSDALPETVQGVKEALVMCRDLLVMIEEDKAAKLGNGSIARNCPSFVNAPLSNNETSLEIPCGLVEDSSVTVIGIPDTRNNSFQIELIGSPIKEGLKPPVVLLYDVVLPGENFTKEAIIVQNAWTQESGWGKAERCPDHGPPRPLEVDGLVNCNTQIIRRTAEDSPNVTHSTNRKLANVSEESSHVSAAFQFVEGNPFIATFWAGAEGFHTTVNGRHETSFAYRERLEPWLVNKVNVKGSLTTISIIAKGLPASEDVDLVGDVQQLKAATPSNKGLLLLIGVFSKGNNFERRMALRRTWMQYDGVRSGKVAVRFFVGLHTNKEVNLKVWREGEVYGDIQLMPFVDYYSLLTYKTIAICILGSEIMSARFIMKMDDDAFVRIDEVLSRLEGRTGKGLVYGRISFDSAPNRDKDNKWFISEEEWQNSTYPPWAHGPGYIVSHDVAGFIVSGHRARDLMLFKLEDVAVGIWIQQYESKGQKIEYVNDDRFNNEGCEADYILAHYQNPRMMLCLWDNLLKYHKPECCE</sequence>
<comment type="cofactor">
    <cofactor evidence="1">
        <name>Mn(2+)</name>
        <dbReference type="ChEBI" id="CHEBI:29035"/>
    </cofactor>
</comment>
<evidence type="ECO:0000256" key="9">
    <source>
        <dbReference type="ARBA" id="ARBA00022989"/>
    </source>
</evidence>
<dbReference type="PROSITE" id="PS51304">
    <property type="entry name" value="GALECTIN"/>
    <property type="match status" value="1"/>
</dbReference>
<evidence type="ECO:0000313" key="15">
    <source>
        <dbReference type="EMBL" id="KAL1539157.1"/>
    </source>
</evidence>
<evidence type="ECO:0000256" key="6">
    <source>
        <dbReference type="ARBA" id="ARBA00022679"/>
    </source>
</evidence>
<dbReference type="Gene3D" id="2.60.120.200">
    <property type="match status" value="1"/>
</dbReference>
<keyword evidence="11" id="KW-0472">Membrane</keyword>
<comment type="subcellular location">
    <subcellularLocation>
        <location evidence="2">Golgi apparatus membrane</location>
        <topology evidence="2">Single-pass type II membrane protein</topology>
    </subcellularLocation>
</comment>
<comment type="pathway">
    <text evidence="3">Protein modification; protein glycosylation.</text>
</comment>
<evidence type="ECO:0000256" key="5">
    <source>
        <dbReference type="ARBA" id="ARBA00022676"/>
    </source>
</evidence>
<keyword evidence="12" id="KW-0464">Manganese</keyword>
<keyword evidence="6" id="KW-0808">Transferase</keyword>
<keyword evidence="8" id="KW-0735">Signal-anchor</keyword>
<evidence type="ECO:0000259" key="14">
    <source>
        <dbReference type="PROSITE" id="PS51304"/>
    </source>
</evidence>
<evidence type="ECO:0000256" key="10">
    <source>
        <dbReference type="ARBA" id="ARBA00023034"/>
    </source>
</evidence>
<dbReference type="Pfam" id="PF00337">
    <property type="entry name" value="Gal-bind_lectin"/>
    <property type="match status" value="1"/>
</dbReference>
<evidence type="ECO:0000256" key="4">
    <source>
        <dbReference type="ARBA" id="ARBA00008661"/>
    </source>
</evidence>
<dbReference type="Gene3D" id="3.90.550.50">
    <property type="match status" value="1"/>
</dbReference>
<protein>
    <submittedName>
        <fullName evidence="15">Hydroxyproline O-galactosyltransferase GALT3</fullName>
    </submittedName>
</protein>
<evidence type="ECO:0000256" key="8">
    <source>
        <dbReference type="ARBA" id="ARBA00022968"/>
    </source>
</evidence>
<dbReference type="GO" id="GO:0008378">
    <property type="term" value="F:galactosyltransferase activity"/>
    <property type="evidence" value="ECO:0007669"/>
    <property type="project" value="UniProtKB-ARBA"/>
</dbReference>
<dbReference type="SMART" id="SM00908">
    <property type="entry name" value="Gal-bind_lectin"/>
    <property type="match status" value="1"/>
</dbReference>
<dbReference type="PANTHER" id="PTHR11214">
    <property type="entry name" value="BETA-1,3-N-ACETYLGLUCOSAMINYLTRANSFERASE"/>
    <property type="match status" value="1"/>
</dbReference>
<evidence type="ECO:0000256" key="12">
    <source>
        <dbReference type="ARBA" id="ARBA00023211"/>
    </source>
</evidence>
<dbReference type="EMBL" id="JBEAFC010000010">
    <property type="protein sequence ID" value="KAL1539157.1"/>
    <property type="molecule type" value="Genomic_DNA"/>
</dbReference>
<dbReference type="InterPro" id="IPR002659">
    <property type="entry name" value="Glyco_trans_31"/>
</dbReference>
<evidence type="ECO:0000256" key="3">
    <source>
        <dbReference type="ARBA" id="ARBA00004922"/>
    </source>
</evidence>
<keyword evidence="16" id="KW-1185">Reference proteome</keyword>
<evidence type="ECO:0000256" key="7">
    <source>
        <dbReference type="ARBA" id="ARBA00022692"/>
    </source>
</evidence>
<evidence type="ECO:0000256" key="11">
    <source>
        <dbReference type="ARBA" id="ARBA00023136"/>
    </source>
</evidence>
<keyword evidence="7" id="KW-0812">Transmembrane</keyword>
<dbReference type="GO" id="GO:0000139">
    <property type="term" value="C:Golgi membrane"/>
    <property type="evidence" value="ECO:0007669"/>
    <property type="project" value="UniProtKB-SubCell"/>
</dbReference>